<dbReference type="PANTHER" id="PTHR43539">
    <property type="entry name" value="FLAVIN-BINDING MONOOXYGENASE-LIKE PROTEIN (AFU_ORTHOLOGUE AFUA_4G09220)"/>
    <property type="match status" value="1"/>
</dbReference>
<name>A0A4V1RWT7_9BACT</name>
<dbReference type="Proteomes" id="UP000290407">
    <property type="component" value="Unassembled WGS sequence"/>
</dbReference>
<dbReference type="InterPro" id="IPR036188">
    <property type="entry name" value="FAD/NAD-bd_sf"/>
</dbReference>
<dbReference type="EMBL" id="SBLB01000001">
    <property type="protein sequence ID" value="RYC71408.1"/>
    <property type="molecule type" value="Genomic_DNA"/>
</dbReference>
<protein>
    <submittedName>
        <fullName evidence="2">NAD(P)/FAD-dependent oxidoreductase</fullName>
    </submittedName>
</protein>
<organism evidence="2 3">
    <name type="scientific">Spirosoma sordidisoli</name>
    <dbReference type="NCBI Taxonomy" id="2502893"/>
    <lineage>
        <taxon>Bacteria</taxon>
        <taxon>Pseudomonadati</taxon>
        <taxon>Bacteroidota</taxon>
        <taxon>Cytophagia</taxon>
        <taxon>Cytophagales</taxon>
        <taxon>Cytophagaceae</taxon>
        <taxon>Spirosoma</taxon>
    </lineage>
</organism>
<evidence type="ECO:0000313" key="2">
    <source>
        <dbReference type="EMBL" id="RYC71408.1"/>
    </source>
</evidence>
<sequence length="362" mass="39228">MAEEPIQETDIVVIGGGQSGLSVAYFLRRTGRSFVILDDQPRAGGAWLHGWDSLRLFSPAEASSLPGWPMPRPAGPDAGFPARQQVIDYLDAYEARYKLPLRRPVRVEQLTRHTDGYTIRTDKGTWRAPAVVCSTGAWTNPVLPAYPGQADFRGLQLHSAHYHSPESLAGQRVLIVGGGNSAAQILAEVSEVAHTVWVTLTEPTFLPDDVDGRVLFSRATERYHATQAGQSPAPTGRLGDIVMVPSVQAARSRGVLQARRPFVRITTQGVVWPDGQSESFDTIIWCTGFRPATDLLGPLGIVDREGRVATDGTRAIDAPGLWLVGYGNWTGFASATLIGVGRSARQTAEEINAYLPQPQPSI</sequence>
<reference evidence="2 3" key="1">
    <citation type="submission" date="2019-01" db="EMBL/GenBank/DDBJ databases">
        <title>Spirosoma flava sp. nov., a propanil-degrading bacterium isolated from herbicide-contaminated soil.</title>
        <authorList>
            <person name="Zhang L."/>
            <person name="Jiang J.-D."/>
        </authorList>
    </citation>
    <scope>NUCLEOTIDE SEQUENCE [LARGE SCALE GENOMIC DNA]</scope>
    <source>
        <strain evidence="2 3">TY50</strain>
    </source>
</reference>
<dbReference type="InterPro" id="IPR050982">
    <property type="entry name" value="Auxin_biosynth/cation_transpt"/>
</dbReference>
<dbReference type="AlphaFoldDB" id="A0A4V1RWT7"/>
<dbReference type="RefSeq" id="WP_077919067.1">
    <property type="nucleotide sequence ID" value="NZ_SBLB01000001.1"/>
</dbReference>
<dbReference type="NCBIfam" id="NF040505">
    <property type="entry name" value="ArsO_flavin_mono"/>
    <property type="match status" value="1"/>
</dbReference>
<dbReference type="GO" id="GO:0004497">
    <property type="term" value="F:monooxygenase activity"/>
    <property type="evidence" value="ECO:0007669"/>
    <property type="project" value="TreeGrafter"/>
</dbReference>
<dbReference type="GO" id="GO:0050660">
    <property type="term" value="F:flavin adenine dinucleotide binding"/>
    <property type="evidence" value="ECO:0007669"/>
    <property type="project" value="TreeGrafter"/>
</dbReference>
<dbReference type="PRINTS" id="PR00469">
    <property type="entry name" value="PNDRDTASEII"/>
</dbReference>
<accession>A0A4V1RWT7</accession>
<dbReference type="Pfam" id="PF13738">
    <property type="entry name" value="Pyr_redox_3"/>
    <property type="match status" value="1"/>
</dbReference>
<keyword evidence="3" id="KW-1185">Reference proteome</keyword>
<keyword evidence="1" id="KW-0560">Oxidoreductase</keyword>
<evidence type="ECO:0000256" key="1">
    <source>
        <dbReference type="ARBA" id="ARBA00023002"/>
    </source>
</evidence>
<dbReference type="SUPFAM" id="SSF51905">
    <property type="entry name" value="FAD/NAD(P)-binding domain"/>
    <property type="match status" value="2"/>
</dbReference>
<evidence type="ECO:0000313" key="3">
    <source>
        <dbReference type="Proteomes" id="UP000290407"/>
    </source>
</evidence>
<comment type="caution">
    <text evidence="2">The sequence shown here is derived from an EMBL/GenBank/DDBJ whole genome shotgun (WGS) entry which is preliminary data.</text>
</comment>
<proteinExistence type="predicted"/>
<dbReference type="PANTHER" id="PTHR43539:SF78">
    <property type="entry name" value="FLAVIN-CONTAINING MONOOXYGENASE"/>
    <property type="match status" value="1"/>
</dbReference>
<gene>
    <name evidence="2" type="ORF">EQG79_04485</name>
</gene>
<dbReference type="PRINTS" id="PR00368">
    <property type="entry name" value="FADPNR"/>
</dbReference>
<dbReference type="Gene3D" id="3.50.50.60">
    <property type="entry name" value="FAD/NAD(P)-binding domain"/>
    <property type="match status" value="1"/>
</dbReference>